<dbReference type="EMBL" id="JAGPXD010000007">
    <property type="protein sequence ID" value="KAH7347830.1"/>
    <property type="molecule type" value="Genomic_DNA"/>
</dbReference>
<dbReference type="PANTHER" id="PTHR12296:SF21">
    <property type="entry name" value="DENN DOMAIN-CONTAINING PROTEIN 3"/>
    <property type="match status" value="1"/>
</dbReference>
<dbReference type="InterPro" id="IPR002219">
    <property type="entry name" value="PKC_DAG/PE"/>
</dbReference>
<dbReference type="GO" id="GO:0032483">
    <property type="term" value="P:regulation of Rab protein signal transduction"/>
    <property type="evidence" value="ECO:0007669"/>
    <property type="project" value="TreeGrafter"/>
</dbReference>
<proteinExistence type="predicted"/>
<feature type="domain" description="Phorbol-ester/DAG-type" evidence="4">
    <location>
        <begin position="917"/>
        <end position="965"/>
    </location>
</feature>
<gene>
    <name evidence="6" type="ORF">B0T11DRAFT_233115</name>
</gene>
<feature type="region of interest" description="Disordered" evidence="3">
    <location>
        <begin position="172"/>
        <end position="295"/>
    </location>
</feature>
<organism evidence="6 7">
    <name type="scientific">Plectosphaerella cucumerina</name>
    <dbReference type="NCBI Taxonomy" id="40658"/>
    <lineage>
        <taxon>Eukaryota</taxon>
        <taxon>Fungi</taxon>
        <taxon>Dikarya</taxon>
        <taxon>Ascomycota</taxon>
        <taxon>Pezizomycotina</taxon>
        <taxon>Sordariomycetes</taxon>
        <taxon>Hypocreomycetidae</taxon>
        <taxon>Glomerellales</taxon>
        <taxon>Plectosphaerellaceae</taxon>
        <taxon>Plectosphaerella</taxon>
    </lineage>
</organism>
<dbReference type="InterPro" id="IPR051696">
    <property type="entry name" value="DENN_Domain_GEFs"/>
</dbReference>
<dbReference type="InterPro" id="IPR001194">
    <property type="entry name" value="cDENN_dom"/>
</dbReference>
<keyword evidence="7" id="KW-1185">Reference proteome</keyword>
<dbReference type="InterPro" id="IPR037516">
    <property type="entry name" value="Tripartite_DENN"/>
</dbReference>
<dbReference type="SMART" id="SM00801">
    <property type="entry name" value="dDENN"/>
    <property type="match status" value="1"/>
</dbReference>
<evidence type="ECO:0000256" key="2">
    <source>
        <dbReference type="ARBA" id="ARBA00022833"/>
    </source>
</evidence>
<evidence type="ECO:0000256" key="3">
    <source>
        <dbReference type="SAM" id="MobiDB-lite"/>
    </source>
</evidence>
<feature type="compositionally biased region" description="Polar residues" evidence="3">
    <location>
        <begin position="810"/>
        <end position="824"/>
    </location>
</feature>
<dbReference type="GO" id="GO:0046872">
    <property type="term" value="F:metal ion binding"/>
    <property type="evidence" value="ECO:0007669"/>
    <property type="project" value="UniProtKB-KW"/>
</dbReference>
<protein>
    <submittedName>
        <fullName evidence="6">DDENN domain-containing protein</fullName>
    </submittedName>
</protein>
<dbReference type="InterPro" id="IPR046349">
    <property type="entry name" value="C1-like_sf"/>
</dbReference>
<feature type="compositionally biased region" description="Basic and acidic residues" evidence="3">
    <location>
        <begin position="181"/>
        <end position="194"/>
    </location>
</feature>
<dbReference type="SUPFAM" id="SSF57889">
    <property type="entry name" value="Cysteine-rich domain"/>
    <property type="match status" value="1"/>
</dbReference>
<dbReference type="SMART" id="SM00799">
    <property type="entry name" value="DENN"/>
    <property type="match status" value="1"/>
</dbReference>
<name>A0A8K0TAW7_9PEZI</name>
<feature type="domain" description="UDENN" evidence="5">
    <location>
        <begin position="287"/>
        <end position="1049"/>
    </location>
</feature>
<feature type="compositionally biased region" description="Polar residues" evidence="3">
    <location>
        <begin position="93"/>
        <end position="111"/>
    </location>
</feature>
<accession>A0A8K0TAW7</accession>
<feature type="compositionally biased region" description="Polar residues" evidence="3">
    <location>
        <begin position="72"/>
        <end position="83"/>
    </location>
</feature>
<keyword evidence="1" id="KW-0479">Metal-binding</keyword>
<dbReference type="Pfam" id="PF02141">
    <property type="entry name" value="DENN"/>
    <property type="match status" value="1"/>
</dbReference>
<dbReference type="PROSITE" id="PS50081">
    <property type="entry name" value="ZF_DAG_PE_2"/>
    <property type="match status" value="1"/>
</dbReference>
<dbReference type="AlphaFoldDB" id="A0A8K0TAW7"/>
<feature type="compositionally biased region" description="Polar residues" evidence="3">
    <location>
        <begin position="265"/>
        <end position="280"/>
    </location>
</feature>
<dbReference type="Pfam" id="PF03456">
    <property type="entry name" value="uDENN"/>
    <property type="match status" value="1"/>
</dbReference>
<feature type="compositionally biased region" description="Low complexity" evidence="3">
    <location>
        <begin position="792"/>
        <end position="801"/>
    </location>
</feature>
<dbReference type="InterPro" id="IPR005112">
    <property type="entry name" value="dDENN_dom"/>
</dbReference>
<dbReference type="GO" id="GO:0031410">
    <property type="term" value="C:cytoplasmic vesicle"/>
    <property type="evidence" value="ECO:0007669"/>
    <property type="project" value="TreeGrafter"/>
</dbReference>
<evidence type="ECO:0000313" key="7">
    <source>
        <dbReference type="Proteomes" id="UP000813385"/>
    </source>
</evidence>
<dbReference type="InterPro" id="IPR043153">
    <property type="entry name" value="DENN_C"/>
</dbReference>
<keyword evidence="2" id="KW-0862">Zinc</keyword>
<dbReference type="Proteomes" id="UP000813385">
    <property type="component" value="Unassembled WGS sequence"/>
</dbReference>
<sequence length="1180" mass="129518">MDGSTTRPLADYFWIAGVESISYDDSPLAGPSYVEDAIAEDAEQDHQSNAAASSNGAGPGASRPSARHSRQNSDNRLSSSRFSIHTLDESDGNTRSNRSSITIRASQAPGSNTNGATNGGGAAATNGFHGLPPSDSGNLLDGFDFDSALLKFAAEREDFLDDLSFSAGAKLQARPPMVNPRAERIKADESDLAGRRSPLRSIERSIKGSIRRKISFRDMNSSRKQPAAPRAGTPGAGRTRPPHSSDCSSYPSPIAERPSAHDISSPGSIRTSKRLSNYNSVIPPPEPLNTDPNMHPLKRRFEPVLLDRYPTTDVADDVARRGKFPDYVPMFAFPNDIQVVSSDERPRSTWHGFTMTSDDNSKLYGITIIIWTALTAEVAEQVEKRCEEWRQRHMSNEERELAASLGLRLAAERAYLSQLLAKLPSVPSGSTARDALDEQISAVEEKISLMTEMLRPLRHGAASKIDGLTAGESGLWTPRAYGILGRDSTRMTFWKEWLRAVIVPMTDGAVMRVPFSSPRVGRWQPLERYVVNLCTEAFSPLGSKTQVELSVRELRMYARKDAANEIPGSRTIDIYALFRCLSLDNIVALFEFAMSESRIIFLSSHTAMLHLACHALAHLLYPLKWASIFIPVLPARLLSALDAPCPYIVGIERRYENIELPDDDYVLVDLDKDTIDSTSQPIRLPRQHRRKLYSLLQIAAPHKIRYGVATGPPPYAIESFPYDAFSAENASLFNPEPAPSTLAKWVAQNSSSFGEPDPESMVKPPIFNAFLHSKVDPSKSDRPGTSKSARTSPPSSVSPISTNFPPMPTTPVSRSDSGFAVTNTLREKRSRHFDEKSRRSSSFGMEKPGLPRPNLPFLNGHVPSTSVSAISVDSQSTYGGGYAPSTYAQSTLAASTIMPNMLIQPVRNTETTVWVEGHCFNWVPSDMSSTCSVCDDRSEGDGIYKCTGCGAHSHGRCLGCVSLVCSEAFHPDRVRAAFVRCLASLLYTYRKYLGRPSKEQKNNGRMYSFDMDGFIKSLPYEQQDYANMMRETQGFNEFIHERETNPGSTPSIRLFDEIILAKKARGRPGITSGLSRLSSIRLSHGASTGPAGYGAPQRAKIPSYLSDTSEHLWRTASVPTPSGKVLGDYRAIVTRVPAKLDTTLMKEPRVIQGVIQPEGRGTRGLVRKQVPSMLGTSPTG</sequence>
<reference evidence="6" key="1">
    <citation type="journal article" date="2021" name="Nat. Commun.">
        <title>Genetic determinants of endophytism in the Arabidopsis root mycobiome.</title>
        <authorList>
            <person name="Mesny F."/>
            <person name="Miyauchi S."/>
            <person name="Thiergart T."/>
            <person name="Pickel B."/>
            <person name="Atanasova L."/>
            <person name="Karlsson M."/>
            <person name="Huettel B."/>
            <person name="Barry K.W."/>
            <person name="Haridas S."/>
            <person name="Chen C."/>
            <person name="Bauer D."/>
            <person name="Andreopoulos W."/>
            <person name="Pangilinan J."/>
            <person name="LaButti K."/>
            <person name="Riley R."/>
            <person name="Lipzen A."/>
            <person name="Clum A."/>
            <person name="Drula E."/>
            <person name="Henrissat B."/>
            <person name="Kohler A."/>
            <person name="Grigoriev I.V."/>
            <person name="Martin F.M."/>
            <person name="Hacquard S."/>
        </authorList>
    </citation>
    <scope>NUCLEOTIDE SEQUENCE</scope>
    <source>
        <strain evidence="6">MPI-CAGE-AT-0016</strain>
    </source>
</reference>
<feature type="region of interest" description="Disordered" evidence="3">
    <location>
        <begin position="25"/>
        <end position="129"/>
    </location>
</feature>
<feature type="region of interest" description="Disordered" evidence="3">
    <location>
        <begin position="773"/>
        <end position="851"/>
    </location>
</feature>
<feature type="compositionally biased region" description="Low complexity" evidence="3">
    <location>
        <begin position="226"/>
        <end position="239"/>
    </location>
</feature>
<dbReference type="OrthoDB" id="6019893at2759"/>
<dbReference type="PANTHER" id="PTHR12296">
    <property type="entry name" value="DENN DOMAIN-CONTAINING PROTEIN 4"/>
    <property type="match status" value="1"/>
</dbReference>
<dbReference type="SMART" id="SM00800">
    <property type="entry name" value="uDENN"/>
    <property type="match status" value="1"/>
</dbReference>
<feature type="compositionally biased region" description="Basic and acidic residues" evidence="3">
    <location>
        <begin position="773"/>
        <end position="784"/>
    </location>
</feature>
<dbReference type="InterPro" id="IPR005113">
    <property type="entry name" value="uDENN_dom"/>
</dbReference>
<feature type="compositionally biased region" description="Low complexity" evidence="3">
    <location>
        <begin position="48"/>
        <end position="64"/>
    </location>
</feature>
<dbReference type="CDD" id="cd00029">
    <property type="entry name" value="C1"/>
    <property type="match status" value="1"/>
</dbReference>
<dbReference type="Pfam" id="PF03455">
    <property type="entry name" value="dDENN"/>
    <property type="match status" value="1"/>
</dbReference>
<evidence type="ECO:0000259" key="4">
    <source>
        <dbReference type="PROSITE" id="PS50081"/>
    </source>
</evidence>
<evidence type="ECO:0000256" key="1">
    <source>
        <dbReference type="ARBA" id="ARBA00022723"/>
    </source>
</evidence>
<comment type="caution">
    <text evidence="6">The sequence shown here is derived from an EMBL/GenBank/DDBJ whole genome shotgun (WGS) entry which is preliminary data.</text>
</comment>
<evidence type="ECO:0000259" key="5">
    <source>
        <dbReference type="PROSITE" id="PS50211"/>
    </source>
</evidence>
<dbReference type="PROSITE" id="PS50211">
    <property type="entry name" value="DENN"/>
    <property type="match status" value="1"/>
</dbReference>
<evidence type="ECO:0000313" key="6">
    <source>
        <dbReference type="EMBL" id="KAH7347830.1"/>
    </source>
</evidence>
<dbReference type="Gene3D" id="3.40.50.11500">
    <property type="match status" value="1"/>
</dbReference>